<dbReference type="Proteomes" id="UP000828941">
    <property type="component" value="Chromosome 13"/>
</dbReference>
<protein>
    <submittedName>
        <fullName evidence="1">Uncharacterized protein</fullName>
    </submittedName>
</protein>
<evidence type="ECO:0000313" key="2">
    <source>
        <dbReference type="Proteomes" id="UP000828941"/>
    </source>
</evidence>
<sequence length="201" mass="21913">MLELEVGGGSGSGNDMDTIARDVLNGGLVDNGSTSSSSWWNLLFHTYYILQAIRGCSGGLGLAKLGNETCPIAVVQDSNELSQGLPVTISSPYRIANIYQGLTLSMTFNSEPSCAPTSSWRVVETQEGWSMKTSANQQDIVPGWFKIQQYYGDYKLVFCPQYGFGCSNLGVYNDEDGNRRFVVNSERPLAVTFKSVDFSAI</sequence>
<organism evidence="1 2">
    <name type="scientific">Bauhinia variegata</name>
    <name type="common">Purple orchid tree</name>
    <name type="synonym">Phanera variegata</name>
    <dbReference type="NCBI Taxonomy" id="167791"/>
    <lineage>
        <taxon>Eukaryota</taxon>
        <taxon>Viridiplantae</taxon>
        <taxon>Streptophyta</taxon>
        <taxon>Embryophyta</taxon>
        <taxon>Tracheophyta</taxon>
        <taxon>Spermatophyta</taxon>
        <taxon>Magnoliopsida</taxon>
        <taxon>eudicotyledons</taxon>
        <taxon>Gunneridae</taxon>
        <taxon>Pentapetalae</taxon>
        <taxon>rosids</taxon>
        <taxon>fabids</taxon>
        <taxon>Fabales</taxon>
        <taxon>Fabaceae</taxon>
        <taxon>Cercidoideae</taxon>
        <taxon>Cercideae</taxon>
        <taxon>Bauhiniinae</taxon>
        <taxon>Bauhinia</taxon>
    </lineage>
</organism>
<accession>A0ACB9KRE0</accession>
<evidence type="ECO:0000313" key="1">
    <source>
        <dbReference type="EMBL" id="KAI4299778.1"/>
    </source>
</evidence>
<keyword evidence="2" id="KW-1185">Reference proteome</keyword>
<name>A0ACB9KRE0_BAUVA</name>
<dbReference type="EMBL" id="CM039438">
    <property type="protein sequence ID" value="KAI4299778.1"/>
    <property type="molecule type" value="Genomic_DNA"/>
</dbReference>
<comment type="caution">
    <text evidence="1">The sequence shown here is derived from an EMBL/GenBank/DDBJ whole genome shotgun (WGS) entry which is preliminary data.</text>
</comment>
<reference evidence="1 2" key="1">
    <citation type="journal article" date="2022" name="DNA Res.">
        <title>Chromosomal-level genome assembly of the orchid tree Bauhinia variegata (Leguminosae; Cercidoideae) supports the allotetraploid origin hypothesis of Bauhinia.</title>
        <authorList>
            <person name="Zhong Y."/>
            <person name="Chen Y."/>
            <person name="Zheng D."/>
            <person name="Pang J."/>
            <person name="Liu Y."/>
            <person name="Luo S."/>
            <person name="Meng S."/>
            <person name="Qian L."/>
            <person name="Wei D."/>
            <person name="Dai S."/>
            <person name="Zhou R."/>
        </authorList>
    </citation>
    <scope>NUCLEOTIDE SEQUENCE [LARGE SCALE GENOMIC DNA]</scope>
    <source>
        <strain evidence="1">BV-YZ2020</strain>
    </source>
</reference>
<proteinExistence type="predicted"/>
<gene>
    <name evidence="1" type="ORF">L6164_033205</name>
</gene>